<dbReference type="STRING" id="1203610.HMPREF1536_04848"/>
<reference evidence="2 3" key="1">
    <citation type="submission" date="2013-04" db="EMBL/GenBank/DDBJ databases">
        <title>The Genome Sequence of Parabacteroides gordonii DSM 23371.</title>
        <authorList>
            <consortium name="The Broad Institute Genomics Platform"/>
            <person name="Earl A."/>
            <person name="Ward D."/>
            <person name="Feldgarden M."/>
            <person name="Gevers D."/>
            <person name="Martens E."/>
            <person name="Sakamoto M."/>
            <person name="Benno Y."/>
            <person name="Suzuki N."/>
            <person name="Matsunaga N."/>
            <person name="Koshihara K."/>
            <person name="Seki M."/>
            <person name="Komiya H."/>
            <person name="Walker B."/>
            <person name="Young S."/>
            <person name="Zeng Q."/>
            <person name="Gargeya S."/>
            <person name="Fitzgerald M."/>
            <person name="Haas B."/>
            <person name="Abouelleil A."/>
            <person name="Allen A.W."/>
            <person name="Alvarado L."/>
            <person name="Arachchi H.M."/>
            <person name="Berlin A.M."/>
            <person name="Chapman S.B."/>
            <person name="Gainer-Dewar J."/>
            <person name="Goldberg J."/>
            <person name="Griggs A."/>
            <person name="Gujja S."/>
            <person name="Hansen M."/>
            <person name="Howarth C."/>
            <person name="Imamovic A."/>
            <person name="Ireland A."/>
            <person name="Larimer J."/>
            <person name="McCowan C."/>
            <person name="Murphy C."/>
            <person name="Pearson M."/>
            <person name="Poon T.W."/>
            <person name="Priest M."/>
            <person name="Roberts A."/>
            <person name="Saif S."/>
            <person name="Shea T."/>
            <person name="Sisk P."/>
            <person name="Sykes S."/>
            <person name="Wortman J."/>
            <person name="Nusbaum C."/>
            <person name="Birren B."/>
        </authorList>
    </citation>
    <scope>NUCLEOTIDE SEQUENCE [LARGE SCALE GENOMIC DNA]</scope>
    <source>
        <strain evidence="2 3">MS-1</strain>
    </source>
</reference>
<sequence>MIRGSKTDSILTALFMVLAAAAIICYFAVDDRHVFLYCGGAAICFRLVQYLLRFIR</sequence>
<keyword evidence="1" id="KW-1133">Transmembrane helix</keyword>
<feature type="transmembrane region" description="Helical" evidence="1">
    <location>
        <begin position="34"/>
        <end position="52"/>
    </location>
</feature>
<feature type="transmembrane region" description="Helical" evidence="1">
    <location>
        <begin position="9"/>
        <end position="28"/>
    </location>
</feature>
<dbReference type="Proteomes" id="UP000033035">
    <property type="component" value="Unassembled WGS sequence"/>
</dbReference>
<evidence type="ECO:0000313" key="3">
    <source>
        <dbReference type="Proteomes" id="UP000033035"/>
    </source>
</evidence>
<name>A0A0F5IS36_9BACT</name>
<comment type="caution">
    <text evidence="2">The sequence shown here is derived from an EMBL/GenBank/DDBJ whole genome shotgun (WGS) entry which is preliminary data.</text>
</comment>
<keyword evidence="1" id="KW-0472">Membrane</keyword>
<dbReference type="EMBL" id="AQHW01000027">
    <property type="protein sequence ID" value="KKB48384.1"/>
    <property type="molecule type" value="Genomic_DNA"/>
</dbReference>
<dbReference type="RefSeq" id="WP_167331495.1">
    <property type="nucleotide sequence ID" value="NZ_AUAE01000013.1"/>
</dbReference>
<evidence type="ECO:0000313" key="2">
    <source>
        <dbReference type="EMBL" id="KKB48384.1"/>
    </source>
</evidence>
<accession>A0A0F5IS36</accession>
<keyword evidence="3" id="KW-1185">Reference proteome</keyword>
<gene>
    <name evidence="2" type="ORF">HMPREF1536_04848</name>
</gene>
<protein>
    <submittedName>
        <fullName evidence="2">Uncharacterized protein</fullName>
    </submittedName>
</protein>
<dbReference type="AlphaFoldDB" id="A0A0F5IS36"/>
<dbReference type="HOGENOM" id="CLU_210735_1_0_10"/>
<organism evidence="2 3">
    <name type="scientific">Parabacteroides gordonii MS-1 = DSM 23371</name>
    <dbReference type="NCBI Taxonomy" id="1203610"/>
    <lineage>
        <taxon>Bacteria</taxon>
        <taxon>Pseudomonadati</taxon>
        <taxon>Bacteroidota</taxon>
        <taxon>Bacteroidia</taxon>
        <taxon>Bacteroidales</taxon>
        <taxon>Tannerellaceae</taxon>
        <taxon>Parabacteroides</taxon>
    </lineage>
</organism>
<keyword evidence="1" id="KW-0812">Transmembrane</keyword>
<dbReference type="PATRIC" id="fig|1203610.3.peg.4944"/>
<proteinExistence type="predicted"/>
<evidence type="ECO:0000256" key="1">
    <source>
        <dbReference type="SAM" id="Phobius"/>
    </source>
</evidence>